<keyword evidence="7" id="KW-0378">Hydrolase</keyword>
<evidence type="ECO:0000256" key="1">
    <source>
        <dbReference type="ARBA" id="ARBA00004651"/>
    </source>
</evidence>
<dbReference type="Proteomes" id="UP000198761">
    <property type="component" value="Unassembled WGS sequence"/>
</dbReference>
<dbReference type="RefSeq" id="WP_091296284.1">
    <property type="nucleotide sequence ID" value="NZ_FOCE01000001.1"/>
</dbReference>
<dbReference type="AlphaFoldDB" id="A0A1H7ZFQ3"/>
<feature type="transmembrane region" description="Helical" evidence="6">
    <location>
        <begin position="57"/>
        <end position="76"/>
    </location>
</feature>
<dbReference type="PANTHER" id="PTHR33931:SF2">
    <property type="entry name" value="HOLIN-LIKE PROTEIN CIDA"/>
    <property type="match status" value="1"/>
</dbReference>
<evidence type="ECO:0000256" key="3">
    <source>
        <dbReference type="ARBA" id="ARBA00022692"/>
    </source>
</evidence>
<dbReference type="EMBL" id="FOCE01000001">
    <property type="protein sequence ID" value="SEM57091.1"/>
    <property type="molecule type" value="Genomic_DNA"/>
</dbReference>
<keyword evidence="8" id="KW-1185">Reference proteome</keyword>
<evidence type="ECO:0000256" key="4">
    <source>
        <dbReference type="ARBA" id="ARBA00022989"/>
    </source>
</evidence>
<protein>
    <submittedName>
        <fullName evidence="7">Putative effector of murein hydrolase LrgA, UPF0299 family</fullName>
    </submittedName>
</protein>
<comment type="subcellular location">
    <subcellularLocation>
        <location evidence="1">Cell membrane</location>
        <topology evidence="1">Multi-pass membrane protein</topology>
    </subcellularLocation>
</comment>
<dbReference type="PANTHER" id="PTHR33931">
    <property type="entry name" value="HOLIN-LIKE PROTEIN CIDA-RELATED"/>
    <property type="match status" value="1"/>
</dbReference>
<proteinExistence type="predicted"/>
<evidence type="ECO:0000256" key="6">
    <source>
        <dbReference type="SAM" id="Phobius"/>
    </source>
</evidence>
<evidence type="ECO:0000313" key="8">
    <source>
        <dbReference type="Proteomes" id="UP000198761"/>
    </source>
</evidence>
<gene>
    <name evidence="7" type="ORF">SAMN04488103_101510</name>
</gene>
<feature type="transmembrane region" description="Helical" evidence="6">
    <location>
        <begin position="31"/>
        <end position="50"/>
    </location>
</feature>
<reference evidence="7 8" key="1">
    <citation type="submission" date="2016-10" db="EMBL/GenBank/DDBJ databases">
        <authorList>
            <person name="de Groot N.N."/>
        </authorList>
    </citation>
    <scope>NUCLEOTIDE SEQUENCE [LARGE SCALE GENOMIC DNA]</scope>
    <source>
        <strain evidence="7 8">DSM 3857</strain>
    </source>
</reference>
<dbReference type="GO" id="GO:0016787">
    <property type="term" value="F:hydrolase activity"/>
    <property type="evidence" value="ECO:0007669"/>
    <property type="project" value="UniProtKB-KW"/>
</dbReference>
<dbReference type="GO" id="GO:0005886">
    <property type="term" value="C:plasma membrane"/>
    <property type="evidence" value="ECO:0007669"/>
    <property type="project" value="UniProtKB-SubCell"/>
</dbReference>
<organism evidence="7 8">
    <name type="scientific">Gemmobacter aquatilis</name>
    <dbReference type="NCBI Taxonomy" id="933059"/>
    <lineage>
        <taxon>Bacteria</taxon>
        <taxon>Pseudomonadati</taxon>
        <taxon>Pseudomonadota</taxon>
        <taxon>Alphaproteobacteria</taxon>
        <taxon>Rhodobacterales</taxon>
        <taxon>Paracoccaceae</taxon>
        <taxon>Gemmobacter</taxon>
    </lineage>
</organism>
<keyword evidence="4 6" id="KW-1133">Transmembrane helix</keyword>
<feature type="transmembrane region" description="Helical" evidence="6">
    <location>
        <begin position="82"/>
        <end position="105"/>
    </location>
</feature>
<keyword evidence="2" id="KW-1003">Cell membrane</keyword>
<evidence type="ECO:0000313" key="7">
    <source>
        <dbReference type="EMBL" id="SEM57091.1"/>
    </source>
</evidence>
<dbReference type="InterPro" id="IPR005538">
    <property type="entry name" value="LrgA/CidA"/>
</dbReference>
<keyword evidence="5 6" id="KW-0472">Membrane</keyword>
<evidence type="ECO:0000256" key="5">
    <source>
        <dbReference type="ARBA" id="ARBA00023136"/>
    </source>
</evidence>
<dbReference type="Pfam" id="PF03788">
    <property type="entry name" value="LrgA"/>
    <property type="match status" value="1"/>
</dbReference>
<name>A0A1H7ZFQ3_9RHOB</name>
<dbReference type="OrthoDB" id="385012at2"/>
<sequence>MIPALLTLLLSQLAGETLSRALGLPLPGPVLGMLLLILGFALVPRLVDVVRPLAQGLLGHLSLLFVPAGTGVIGHLDKIAAQGVAILLALVFSTLLAIAAGALAFTAVARLMGSEEPEA</sequence>
<dbReference type="STRING" id="933059.SAMN04488103_101510"/>
<accession>A0A1H7ZFQ3</accession>
<keyword evidence="3 6" id="KW-0812">Transmembrane</keyword>
<evidence type="ECO:0000256" key="2">
    <source>
        <dbReference type="ARBA" id="ARBA00022475"/>
    </source>
</evidence>